<name>A0A1B4XX61_9CAUD</name>
<organism evidence="1 2">
    <name type="scientific">Tenacibaculum phage pT24</name>
    <dbReference type="NCBI Taxonomy" id="1880590"/>
    <lineage>
        <taxon>Viruses</taxon>
        <taxon>Duplodnaviria</taxon>
        <taxon>Heunggongvirae</taxon>
        <taxon>Uroviricota</taxon>
        <taxon>Caudoviricetes</taxon>
        <taxon>Kungbxnavirus</taxon>
        <taxon>Kungbxnavirus pT24</taxon>
    </lineage>
</organism>
<reference evidence="1 2" key="1">
    <citation type="submission" date="2016-07" db="EMBL/GenBank/DDBJ databases">
        <title>Characterization of three bacteriophages infecting bacteria isolated from shrimp culture pond water.</title>
        <authorList>
            <person name="Khoa H.V."/>
        </authorList>
    </citation>
    <scope>NUCLEOTIDE SEQUENCE [LARGE SCALE GENOMIC DNA]</scope>
</reference>
<sequence length="62" mass="7130">MNTEVTITAKDKARMKSVNYARLARRNKAMISKAREMGYKGISEVTNEEHKAILKEVFETIK</sequence>
<accession>A0A1B4XX61</accession>
<proteinExistence type="predicted"/>
<evidence type="ECO:0000313" key="1">
    <source>
        <dbReference type="EMBL" id="BAV39395.1"/>
    </source>
</evidence>
<dbReference type="Proteomes" id="UP000224877">
    <property type="component" value="Segment"/>
</dbReference>
<keyword evidence="2" id="KW-1185">Reference proteome</keyword>
<evidence type="ECO:0000313" key="2">
    <source>
        <dbReference type="Proteomes" id="UP000224877"/>
    </source>
</evidence>
<protein>
    <submittedName>
        <fullName evidence="1">Uncharacterized protein</fullName>
    </submittedName>
</protein>
<gene>
    <name evidence="1" type="ORF">BPT24_278</name>
</gene>
<dbReference type="EMBL" id="LC168164">
    <property type="protein sequence ID" value="BAV39395.1"/>
    <property type="molecule type" value="Genomic_DNA"/>
</dbReference>